<dbReference type="Pfam" id="PF00126">
    <property type="entry name" value="HTH_1"/>
    <property type="match status" value="1"/>
</dbReference>
<keyword evidence="3" id="KW-0238">DNA-binding</keyword>
<dbReference type="Gene3D" id="1.10.10.10">
    <property type="entry name" value="Winged helix-like DNA-binding domain superfamily/Winged helix DNA-binding domain"/>
    <property type="match status" value="1"/>
</dbReference>
<dbReference type="EMBL" id="WBJX01000004">
    <property type="protein sequence ID" value="KAB1637125.1"/>
    <property type="molecule type" value="Genomic_DNA"/>
</dbReference>
<dbReference type="PROSITE" id="PS50931">
    <property type="entry name" value="HTH_LYSR"/>
    <property type="match status" value="1"/>
</dbReference>
<name>A0A7J5B0X4_9MICO</name>
<dbReference type="FunFam" id="1.10.10.10:FF:000001">
    <property type="entry name" value="LysR family transcriptional regulator"/>
    <property type="match status" value="1"/>
</dbReference>
<dbReference type="Proteomes" id="UP000490386">
    <property type="component" value="Unassembled WGS sequence"/>
</dbReference>
<dbReference type="GO" id="GO:0032993">
    <property type="term" value="C:protein-DNA complex"/>
    <property type="evidence" value="ECO:0007669"/>
    <property type="project" value="TreeGrafter"/>
</dbReference>
<dbReference type="SUPFAM" id="SSF46785">
    <property type="entry name" value="Winged helix' DNA-binding domain"/>
    <property type="match status" value="1"/>
</dbReference>
<protein>
    <submittedName>
        <fullName evidence="6">LysR family transcriptional regulator</fullName>
    </submittedName>
</protein>
<dbReference type="InterPro" id="IPR005119">
    <property type="entry name" value="LysR_subst-bd"/>
</dbReference>
<dbReference type="OrthoDB" id="3636008at2"/>
<dbReference type="InterPro" id="IPR036388">
    <property type="entry name" value="WH-like_DNA-bd_sf"/>
</dbReference>
<comment type="similarity">
    <text evidence="1">Belongs to the LysR transcriptional regulatory family.</text>
</comment>
<comment type="caution">
    <text evidence="6">The sequence shown here is derived from an EMBL/GenBank/DDBJ whole genome shotgun (WGS) entry which is preliminary data.</text>
</comment>
<feature type="domain" description="HTH lysR-type" evidence="5">
    <location>
        <begin position="1"/>
        <end position="58"/>
    </location>
</feature>
<evidence type="ECO:0000256" key="4">
    <source>
        <dbReference type="ARBA" id="ARBA00023163"/>
    </source>
</evidence>
<dbReference type="RefSeq" id="WP_151424160.1">
    <property type="nucleotide sequence ID" value="NZ_WBJX01000004.1"/>
</dbReference>
<dbReference type="PANTHER" id="PTHR30346">
    <property type="entry name" value="TRANSCRIPTIONAL DUAL REGULATOR HCAR-RELATED"/>
    <property type="match status" value="1"/>
</dbReference>
<dbReference type="Gene3D" id="3.40.190.10">
    <property type="entry name" value="Periplasmic binding protein-like II"/>
    <property type="match status" value="2"/>
</dbReference>
<gene>
    <name evidence="6" type="ORF">F8O03_12585</name>
</gene>
<accession>A0A7J5B0X4</accession>
<dbReference type="InterPro" id="IPR000847">
    <property type="entry name" value="LysR_HTH_N"/>
</dbReference>
<organism evidence="6 7">
    <name type="scientific">Pseudoclavibacter terrae</name>
    <dbReference type="NCBI Taxonomy" id="1530195"/>
    <lineage>
        <taxon>Bacteria</taxon>
        <taxon>Bacillati</taxon>
        <taxon>Actinomycetota</taxon>
        <taxon>Actinomycetes</taxon>
        <taxon>Micrococcales</taxon>
        <taxon>Microbacteriaceae</taxon>
        <taxon>Pseudoclavibacter</taxon>
    </lineage>
</organism>
<keyword evidence="4" id="KW-0804">Transcription</keyword>
<evidence type="ECO:0000259" key="5">
    <source>
        <dbReference type="PROSITE" id="PS50931"/>
    </source>
</evidence>
<proteinExistence type="inferred from homology"/>
<dbReference type="GO" id="GO:0003677">
    <property type="term" value="F:DNA binding"/>
    <property type="evidence" value="ECO:0007669"/>
    <property type="project" value="UniProtKB-KW"/>
</dbReference>
<keyword evidence="7" id="KW-1185">Reference proteome</keyword>
<sequence>MELRQLRYFVAVADELHFGRAAARLHMTQPPLTVAVRRLEEELGAQLFERTTRTVSLTAAGRMFRQRIGVVLEDLDDAVADLADVAAGTAGRLRVGFVSSASYSVLPRGLRAFQELRPRVRLEPRSLTSAEQITLLLEGELDVGILRDPLTVPGLRSTLLESEDLVAVLPARDPLAAESTVAPARFHEKEVVLFPFELMPGFVSAVMTWLGEAQAVPRIVQSVIHQETVLGLVAAGVGASILPASVARFHMPGVITRPLLGSPRTELHAVESQRSHPSAHLLVDSLREPR</sequence>
<reference evidence="6 7" key="1">
    <citation type="submission" date="2019-09" db="EMBL/GenBank/DDBJ databases">
        <title>Phylogeny of genus Pseudoclavibacter and closely related genus.</title>
        <authorList>
            <person name="Li Y."/>
        </authorList>
    </citation>
    <scope>NUCLEOTIDE SEQUENCE [LARGE SCALE GENOMIC DNA]</scope>
    <source>
        <strain evidence="6 7">THG-MD12</strain>
    </source>
</reference>
<dbReference type="PANTHER" id="PTHR30346:SF0">
    <property type="entry name" value="HCA OPERON TRANSCRIPTIONAL ACTIVATOR HCAR"/>
    <property type="match status" value="1"/>
</dbReference>
<evidence type="ECO:0000313" key="7">
    <source>
        <dbReference type="Proteomes" id="UP000490386"/>
    </source>
</evidence>
<dbReference type="AlphaFoldDB" id="A0A7J5B0X4"/>
<keyword evidence="2" id="KW-0805">Transcription regulation</keyword>
<evidence type="ECO:0000313" key="6">
    <source>
        <dbReference type="EMBL" id="KAB1637125.1"/>
    </source>
</evidence>
<dbReference type="InterPro" id="IPR036390">
    <property type="entry name" value="WH_DNA-bd_sf"/>
</dbReference>
<dbReference type="PRINTS" id="PR00039">
    <property type="entry name" value="HTHLYSR"/>
</dbReference>
<dbReference type="GO" id="GO:0003700">
    <property type="term" value="F:DNA-binding transcription factor activity"/>
    <property type="evidence" value="ECO:0007669"/>
    <property type="project" value="InterPro"/>
</dbReference>
<dbReference type="Pfam" id="PF03466">
    <property type="entry name" value="LysR_substrate"/>
    <property type="match status" value="1"/>
</dbReference>
<evidence type="ECO:0000256" key="1">
    <source>
        <dbReference type="ARBA" id="ARBA00009437"/>
    </source>
</evidence>
<dbReference type="SUPFAM" id="SSF53850">
    <property type="entry name" value="Periplasmic binding protein-like II"/>
    <property type="match status" value="1"/>
</dbReference>
<evidence type="ECO:0000256" key="3">
    <source>
        <dbReference type="ARBA" id="ARBA00023125"/>
    </source>
</evidence>
<evidence type="ECO:0000256" key="2">
    <source>
        <dbReference type="ARBA" id="ARBA00023015"/>
    </source>
</evidence>
<dbReference type="CDD" id="cd08414">
    <property type="entry name" value="PBP2_LTTR_aromatics_like"/>
    <property type="match status" value="1"/>
</dbReference>